<reference evidence="3 4" key="1">
    <citation type="submission" date="2019-03" db="EMBL/GenBank/DDBJ databases">
        <title>Genomic Encyclopedia of Archaeal and Bacterial Type Strains, Phase II (KMG-II): from individual species to whole genera.</title>
        <authorList>
            <person name="Goeker M."/>
        </authorList>
    </citation>
    <scope>NUCLEOTIDE SEQUENCE [LARGE SCALE GENOMIC DNA]</scope>
    <source>
        <strain evidence="3 4">RL-C</strain>
    </source>
</reference>
<dbReference type="InterPro" id="IPR003029">
    <property type="entry name" value="S1_domain"/>
</dbReference>
<dbReference type="Proteomes" id="UP000294830">
    <property type="component" value="Unassembled WGS sequence"/>
</dbReference>
<accession>A0A4R2EHH3</accession>
<name>A0A4R2EHH3_9BACT</name>
<evidence type="ECO:0000256" key="1">
    <source>
        <dbReference type="PIRNR" id="PIRNR012524"/>
    </source>
</evidence>
<dbReference type="EMBL" id="SLWB01000006">
    <property type="protein sequence ID" value="TCN68428.1"/>
    <property type="molecule type" value="Genomic_DNA"/>
</dbReference>
<dbReference type="AlphaFoldDB" id="A0A4R2EHH3"/>
<dbReference type="GO" id="GO:0003676">
    <property type="term" value="F:nucleic acid binding"/>
    <property type="evidence" value="ECO:0007669"/>
    <property type="project" value="InterPro"/>
</dbReference>
<dbReference type="InterPro" id="IPR039566">
    <property type="entry name" value="CvfB_S1_st"/>
</dbReference>
<dbReference type="SUPFAM" id="SSF50249">
    <property type="entry name" value="Nucleic acid-binding proteins"/>
    <property type="match status" value="1"/>
</dbReference>
<dbReference type="SMART" id="SM00316">
    <property type="entry name" value="S1"/>
    <property type="match status" value="2"/>
</dbReference>
<dbReference type="RefSeq" id="WP_131839017.1">
    <property type="nucleotide sequence ID" value="NZ_SLWB01000006.1"/>
</dbReference>
<dbReference type="Gene3D" id="1.10.10.10">
    <property type="entry name" value="Winged helix-like DNA-binding domain superfamily/Winged helix DNA-binding domain"/>
    <property type="match status" value="1"/>
</dbReference>
<protein>
    <recommendedName>
        <fullName evidence="2">S1 motif domain-containing protein</fullName>
    </recommendedName>
</protein>
<sequence length="276" mass="31193">MIRIGQFNRLRVSKMLEFGAYLTDGKEEILMPNKFLPEDIKEGDSIRVFLYHDNEGRPIATTQIPYACVDQIATLKVVANGSAGGFLDWGLDKDLLVPNSEQRTRLSVGQKAVIWIYIDEKSGRIVGTTKLNKFIKDHGSNYKAGDEVEIVIAEITDLGYKVVVDNEFWGLLFKNEVFKPIEIGDRLDAYIKEVRSDGKLDITLHSSEKNEVEDLGQTILKRLEENSGTLPFGDKTDAAIIYREFGVSKKVFKRTLGMLFKEGRITLGNEQIIQNK</sequence>
<dbReference type="InterPro" id="IPR040764">
    <property type="entry name" value="CvfB_WH"/>
</dbReference>
<dbReference type="InterPro" id="IPR036388">
    <property type="entry name" value="WH-like_DNA-bd_sf"/>
</dbReference>
<evidence type="ECO:0000259" key="2">
    <source>
        <dbReference type="SMART" id="SM00316"/>
    </source>
</evidence>
<dbReference type="InterPro" id="IPR014464">
    <property type="entry name" value="CvfB_fam"/>
</dbReference>
<evidence type="ECO:0000313" key="4">
    <source>
        <dbReference type="Proteomes" id="UP000294830"/>
    </source>
</evidence>
<comment type="caution">
    <text evidence="3">The sequence shown here is derived from an EMBL/GenBank/DDBJ whole genome shotgun (WGS) entry which is preliminary data.</text>
</comment>
<organism evidence="3 4">
    <name type="scientific">Acetobacteroides hydrogenigenes</name>
    <dbReference type="NCBI Taxonomy" id="979970"/>
    <lineage>
        <taxon>Bacteria</taxon>
        <taxon>Pseudomonadati</taxon>
        <taxon>Bacteroidota</taxon>
        <taxon>Bacteroidia</taxon>
        <taxon>Bacteroidales</taxon>
        <taxon>Rikenellaceae</taxon>
        <taxon>Acetobacteroides</taxon>
    </lineage>
</organism>
<comment type="similarity">
    <text evidence="1">Belongs to the CvfB family.</text>
</comment>
<proteinExistence type="inferred from homology"/>
<dbReference type="PIRSF" id="PIRSF012524">
    <property type="entry name" value="YitL_S1"/>
    <property type="match status" value="1"/>
</dbReference>
<dbReference type="OrthoDB" id="9801597at2"/>
<dbReference type="PANTHER" id="PTHR37296">
    <property type="entry name" value="CONSERVED VIRULENCE FACTOR B"/>
    <property type="match status" value="1"/>
</dbReference>
<feature type="domain" description="S1 motif" evidence="2">
    <location>
        <begin position="3"/>
        <end position="63"/>
    </location>
</feature>
<dbReference type="Pfam" id="PF13509">
    <property type="entry name" value="S1_2"/>
    <property type="match status" value="1"/>
</dbReference>
<keyword evidence="4" id="KW-1185">Reference proteome</keyword>
<feature type="domain" description="S1 motif" evidence="2">
    <location>
        <begin position="143"/>
        <end position="205"/>
    </location>
</feature>
<dbReference type="Pfam" id="PF17783">
    <property type="entry name" value="WHD_CvfB"/>
    <property type="match status" value="1"/>
</dbReference>
<dbReference type="InterPro" id="IPR012340">
    <property type="entry name" value="NA-bd_OB-fold"/>
</dbReference>
<evidence type="ECO:0000313" key="3">
    <source>
        <dbReference type="EMBL" id="TCN68428.1"/>
    </source>
</evidence>
<dbReference type="PANTHER" id="PTHR37296:SF1">
    <property type="entry name" value="CONSERVED VIRULENCE FACTOR B"/>
    <property type="match status" value="1"/>
</dbReference>
<gene>
    <name evidence="3" type="ORF">CLV25_1068</name>
</gene>
<dbReference type="Gene3D" id="2.40.50.140">
    <property type="entry name" value="Nucleic acid-binding proteins"/>
    <property type="match status" value="2"/>
</dbReference>